<dbReference type="OMA" id="NDIDCAQ"/>
<dbReference type="RefSeq" id="XP_022104144.1">
    <property type="nucleotide sequence ID" value="XM_022248452.1"/>
</dbReference>
<feature type="compositionally biased region" description="Basic and acidic residues" evidence="1">
    <location>
        <begin position="66"/>
        <end position="75"/>
    </location>
</feature>
<organism evidence="2 3">
    <name type="scientific">Acanthaster planci</name>
    <name type="common">Crown-of-thorns starfish</name>
    <dbReference type="NCBI Taxonomy" id="133434"/>
    <lineage>
        <taxon>Eukaryota</taxon>
        <taxon>Metazoa</taxon>
        <taxon>Echinodermata</taxon>
        <taxon>Eleutherozoa</taxon>
        <taxon>Asterozoa</taxon>
        <taxon>Asteroidea</taxon>
        <taxon>Valvatacea</taxon>
        <taxon>Valvatida</taxon>
        <taxon>Acanthasteridae</taxon>
        <taxon>Acanthaster</taxon>
    </lineage>
</organism>
<sequence>MSALHWEAQRKQGVIDKKNKFELERKEKLRLLQEQNQRELQENRSRQGSSYEKQLSKMISQSGRCARGEYHQNRDAQRRQEFYNATKGDHNAKIQLRYNDIDFAQQW</sequence>
<accession>A0A8B7ZES8</accession>
<evidence type="ECO:0000256" key="1">
    <source>
        <dbReference type="SAM" id="MobiDB-lite"/>
    </source>
</evidence>
<proteinExistence type="predicted"/>
<dbReference type="OrthoDB" id="10023351at2759"/>
<reference evidence="3" key="1">
    <citation type="submission" date="2025-08" db="UniProtKB">
        <authorList>
            <consortium name="RefSeq"/>
        </authorList>
    </citation>
    <scope>IDENTIFICATION</scope>
</reference>
<protein>
    <submittedName>
        <fullName evidence="3">Uncharacterized protein LOC110986524</fullName>
    </submittedName>
</protein>
<evidence type="ECO:0000313" key="3">
    <source>
        <dbReference type="RefSeq" id="XP_022104144.1"/>
    </source>
</evidence>
<keyword evidence="2" id="KW-1185">Reference proteome</keyword>
<evidence type="ECO:0000313" key="2">
    <source>
        <dbReference type="Proteomes" id="UP000694845"/>
    </source>
</evidence>
<name>A0A8B7ZES8_ACAPL</name>
<dbReference type="AlphaFoldDB" id="A0A8B7ZES8"/>
<feature type="compositionally biased region" description="Basic and acidic residues" evidence="1">
    <location>
        <begin position="36"/>
        <end position="45"/>
    </location>
</feature>
<dbReference type="KEGG" id="aplc:110986524"/>
<feature type="region of interest" description="Disordered" evidence="1">
    <location>
        <begin position="36"/>
        <end position="75"/>
    </location>
</feature>
<gene>
    <name evidence="3" type="primary">LOC110986524</name>
</gene>
<feature type="compositionally biased region" description="Polar residues" evidence="1">
    <location>
        <begin position="48"/>
        <end position="63"/>
    </location>
</feature>
<dbReference type="Proteomes" id="UP000694845">
    <property type="component" value="Unplaced"/>
</dbReference>
<dbReference type="GeneID" id="110986524"/>